<dbReference type="PANTHER" id="PTHR43649:SF12">
    <property type="entry name" value="DIACETYLCHITOBIOSE BINDING PROTEIN DASA"/>
    <property type="match status" value="1"/>
</dbReference>
<dbReference type="PANTHER" id="PTHR43649">
    <property type="entry name" value="ARABINOSE-BINDING PROTEIN-RELATED"/>
    <property type="match status" value="1"/>
</dbReference>
<dbReference type="SUPFAM" id="SSF46785">
    <property type="entry name" value="Winged helix' DNA-binding domain"/>
    <property type="match status" value="1"/>
</dbReference>
<proteinExistence type="predicted"/>
<dbReference type="EMBL" id="VDCQ01000084">
    <property type="protein sequence ID" value="TNJ60342.1"/>
    <property type="molecule type" value="Genomic_DNA"/>
</dbReference>
<dbReference type="CDD" id="cd07377">
    <property type="entry name" value="WHTH_GntR"/>
    <property type="match status" value="1"/>
</dbReference>
<dbReference type="Pfam" id="PF00392">
    <property type="entry name" value="GntR"/>
    <property type="match status" value="1"/>
</dbReference>
<sequence length="472" mass="53414">MNTTRSNDKPFRLDDMVKQLRDDITIRGKYAPGEFLPSELTLVSQFRLSNKTVRKGLEQLIAEGLIEKIPRVGSRVTAESAKRSAVTLRLGSMHSLERDMKLSALLGEFESRNPDIRIETVKFHSDYFTGAIEAHLAAGVVDALMINDELFWQMSGPGGEFPLEPQNRLEETYPFLHESFSFGGTLYVQPLVFSPVILAYNKAHFRESGIPEPDGSWTWDDAIGHAVKLSVPGKRYGLCFYPLSNNRWPVFLLQSNERFEAEPGGRYRLNGTKLLDGIRLYKSIVRNRDYFPEYLAESSRDFVALFRRGHASMIMSTYNLLNDFAAGGPEYDISALPYRGEPRTLLTTIGIAVNKHSRNKAAAKLLVDFLSSEHAQRLIRERTLSIPAMKKIADSPLSDEDVLNRPARFHLYRNIVPGYRRYRDLGLPPGAFYRLRELIKLYGSDMIDEPSLLGQLTDIVNEKAVPESGVPH</sequence>
<evidence type="ECO:0000313" key="5">
    <source>
        <dbReference type="EMBL" id="TNJ60342.1"/>
    </source>
</evidence>
<dbReference type="SUPFAM" id="SSF53850">
    <property type="entry name" value="Periplasmic binding protein-like II"/>
    <property type="match status" value="1"/>
</dbReference>
<dbReference type="Proteomes" id="UP000307943">
    <property type="component" value="Unassembled WGS sequence"/>
</dbReference>
<dbReference type="PROSITE" id="PS50949">
    <property type="entry name" value="HTH_GNTR"/>
    <property type="match status" value="1"/>
</dbReference>
<comment type="caution">
    <text evidence="5">The sequence shown here is derived from an EMBL/GenBank/DDBJ whole genome shotgun (WGS) entry which is preliminary data.</text>
</comment>
<dbReference type="GO" id="GO:0003677">
    <property type="term" value="F:DNA binding"/>
    <property type="evidence" value="ECO:0007669"/>
    <property type="project" value="UniProtKB-KW"/>
</dbReference>
<evidence type="ECO:0000256" key="3">
    <source>
        <dbReference type="ARBA" id="ARBA00023163"/>
    </source>
</evidence>
<dbReference type="Pfam" id="PF01547">
    <property type="entry name" value="SBP_bac_1"/>
    <property type="match status" value="1"/>
</dbReference>
<keyword evidence="1" id="KW-0805">Transcription regulation</keyword>
<evidence type="ECO:0000256" key="1">
    <source>
        <dbReference type="ARBA" id="ARBA00023015"/>
    </source>
</evidence>
<dbReference type="PRINTS" id="PR00035">
    <property type="entry name" value="HTHGNTR"/>
</dbReference>
<evidence type="ECO:0000259" key="4">
    <source>
        <dbReference type="PROSITE" id="PS50949"/>
    </source>
</evidence>
<feature type="domain" description="HTH gntR-type" evidence="4">
    <location>
        <begin position="11"/>
        <end position="79"/>
    </location>
</feature>
<accession>A0A5C4SXH1</accession>
<dbReference type="AlphaFoldDB" id="A0A5C4SXH1"/>
<dbReference type="Gene3D" id="3.40.190.10">
    <property type="entry name" value="Periplasmic binding protein-like II"/>
    <property type="match status" value="1"/>
</dbReference>
<dbReference type="InterPro" id="IPR036388">
    <property type="entry name" value="WH-like_DNA-bd_sf"/>
</dbReference>
<dbReference type="InterPro" id="IPR036390">
    <property type="entry name" value="WH_DNA-bd_sf"/>
</dbReference>
<evidence type="ECO:0000313" key="6">
    <source>
        <dbReference type="Proteomes" id="UP000307943"/>
    </source>
</evidence>
<evidence type="ECO:0000256" key="2">
    <source>
        <dbReference type="ARBA" id="ARBA00023125"/>
    </source>
</evidence>
<gene>
    <name evidence="5" type="ORF">FE784_36075</name>
</gene>
<dbReference type="RefSeq" id="WP_139607093.1">
    <property type="nucleotide sequence ID" value="NZ_VDCQ01000084.1"/>
</dbReference>
<protein>
    <submittedName>
        <fullName evidence="5">Extracellular solute-binding protein</fullName>
    </submittedName>
</protein>
<dbReference type="InterPro" id="IPR050490">
    <property type="entry name" value="Bact_solute-bd_prot1"/>
</dbReference>
<dbReference type="GO" id="GO:0003700">
    <property type="term" value="F:DNA-binding transcription factor activity"/>
    <property type="evidence" value="ECO:0007669"/>
    <property type="project" value="InterPro"/>
</dbReference>
<dbReference type="InterPro" id="IPR000524">
    <property type="entry name" value="Tscrpt_reg_HTH_GntR"/>
</dbReference>
<keyword evidence="3" id="KW-0804">Transcription</keyword>
<organism evidence="5 6">
    <name type="scientific">Paenibacillus hemerocallicola</name>
    <dbReference type="NCBI Taxonomy" id="1172614"/>
    <lineage>
        <taxon>Bacteria</taxon>
        <taxon>Bacillati</taxon>
        <taxon>Bacillota</taxon>
        <taxon>Bacilli</taxon>
        <taxon>Bacillales</taxon>
        <taxon>Paenibacillaceae</taxon>
        <taxon>Paenibacillus</taxon>
    </lineage>
</organism>
<keyword evidence="2" id="KW-0238">DNA-binding</keyword>
<name>A0A5C4SXH1_9BACL</name>
<keyword evidence="6" id="KW-1185">Reference proteome</keyword>
<dbReference type="InterPro" id="IPR006059">
    <property type="entry name" value="SBP"/>
</dbReference>
<dbReference type="OrthoDB" id="9816541at2"/>
<dbReference type="Gene3D" id="1.10.10.10">
    <property type="entry name" value="Winged helix-like DNA-binding domain superfamily/Winged helix DNA-binding domain"/>
    <property type="match status" value="1"/>
</dbReference>
<dbReference type="SMART" id="SM00345">
    <property type="entry name" value="HTH_GNTR"/>
    <property type="match status" value="1"/>
</dbReference>
<reference evidence="5 6" key="1">
    <citation type="submission" date="2019-05" db="EMBL/GenBank/DDBJ databases">
        <title>We sequenced the genome of Paenibacillus hemerocallicola KCTC 33185 for further insight into its adaptation and study the phylogeny of Paenibacillus.</title>
        <authorList>
            <person name="Narsing Rao M.P."/>
        </authorList>
    </citation>
    <scope>NUCLEOTIDE SEQUENCE [LARGE SCALE GENOMIC DNA]</scope>
    <source>
        <strain evidence="5 6">KCTC 33185</strain>
    </source>
</reference>